<comment type="catalytic activity">
    <reaction evidence="4">
        <text>L-alanine = D-alanine</text>
        <dbReference type="Rhea" id="RHEA:20249"/>
        <dbReference type="ChEBI" id="CHEBI:57416"/>
        <dbReference type="ChEBI" id="CHEBI:57972"/>
        <dbReference type="EC" id="5.1.1.1"/>
    </reaction>
</comment>
<gene>
    <name evidence="7" type="primary">dadX_2</name>
    <name evidence="7" type="ORF">LMG26841_04729</name>
</gene>
<dbReference type="InterPro" id="IPR029066">
    <property type="entry name" value="PLP-binding_barrel"/>
</dbReference>
<dbReference type="GO" id="GO:0030170">
    <property type="term" value="F:pyridoxal phosphate binding"/>
    <property type="evidence" value="ECO:0007669"/>
    <property type="project" value="UniProtKB-UniRule"/>
</dbReference>
<dbReference type="Pfam" id="PF00842">
    <property type="entry name" value="Ala_racemase_C"/>
    <property type="match status" value="1"/>
</dbReference>
<name>A0A6S7EC94_9BURK</name>
<dbReference type="UniPathway" id="UPA00042">
    <property type="reaction ID" value="UER00497"/>
</dbReference>
<comment type="similarity">
    <text evidence="4">Belongs to the alanine racemase family.</text>
</comment>
<dbReference type="InterPro" id="IPR001608">
    <property type="entry name" value="Ala_racemase_N"/>
</dbReference>
<protein>
    <recommendedName>
        <fullName evidence="4">Alanine racemase</fullName>
        <ecNumber evidence="4">5.1.1.1</ecNumber>
    </recommendedName>
</protein>
<dbReference type="SUPFAM" id="SSF51419">
    <property type="entry name" value="PLP-binding barrel"/>
    <property type="match status" value="1"/>
</dbReference>
<proteinExistence type="inferred from homology"/>
<evidence type="ECO:0000256" key="4">
    <source>
        <dbReference type="HAMAP-Rule" id="MF_01201"/>
    </source>
</evidence>
<keyword evidence="3 4" id="KW-0413">Isomerase</keyword>
<dbReference type="AlphaFoldDB" id="A0A6S7EC94"/>
<feature type="active site" description="Proton acceptor; specific for D-alanine" evidence="4">
    <location>
        <position position="70"/>
    </location>
</feature>
<evidence type="ECO:0000256" key="1">
    <source>
        <dbReference type="ARBA" id="ARBA00001933"/>
    </source>
</evidence>
<dbReference type="Gene3D" id="3.20.20.10">
    <property type="entry name" value="Alanine racemase"/>
    <property type="match status" value="1"/>
</dbReference>
<reference evidence="7 8" key="1">
    <citation type="submission" date="2020-04" db="EMBL/GenBank/DDBJ databases">
        <authorList>
            <person name="De Canck E."/>
        </authorList>
    </citation>
    <scope>NUCLEOTIDE SEQUENCE [LARGE SCALE GENOMIC DNA]</scope>
    <source>
        <strain evidence="7 8">LMG 26841</strain>
    </source>
</reference>
<dbReference type="InterPro" id="IPR020622">
    <property type="entry name" value="Ala_racemase_pyridoxalP-BS"/>
</dbReference>
<dbReference type="GO" id="GO:0030632">
    <property type="term" value="P:D-alanine biosynthetic process"/>
    <property type="evidence" value="ECO:0007669"/>
    <property type="project" value="UniProtKB-UniRule"/>
</dbReference>
<evidence type="ECO:0000313" key="8">
    <source>
        <dbReference type="Proteomes" id="UP000494272"/>
    </source>
</evidence>
<dbReference type="PRINTS" id="PR00992">
    <property type="entry name" value="ALARACEMASE"/>
</dbReference>
<dbReference type="PROSITE" id="PS00395">
    <property type="entry name" value="ALANINE_RACEMASE"/>
    <property type="match status" value="1"/>
</dbReference>
<dbReference type="Gene3D" id="2.40.37.10">
    <property type="entry name" value="Lyase, Ornithine Decarboxylase, Chain A, domain 1"/>
    <property type="match status" value="1"/>
</dbReference>
<dbReference type="PANTHER" id="PTHR30511:SF0">
    <property type="entry name" value="ALANINE RACEMASE, CATABOLIC-RELATED"/>
    <property type="match status" value="1"/>
</dbReference>
<keyword evidence="8" id="KW-1185">Reference proteome</keyword>
<evidence type="ECO:0000313" key="7">
    <source>
        <dbReference type="EMBL" id="CAB3906002.1"/>
    </source>
</evidence>
<dbReference type="PANTHER" id="PTHR30511">
    <property type="entry name" value="ALANINE RACEMASE"/>
    <property type="match status" value="1"/>
</dbReference>
<feature type="binding site" evidence="4">
    <location>
        <position position="340"/>
    </location>
    <ligand>
        <name>substrate</name>
    </ligand>
</feature>
<dbReference type="InterPro" id="IPR000821">
    <property type="entry name" value="Ala_racemase"/>
</dbReference>
<dbReference type="GO" id="GO:0005829">
    <property type="term" value="C:cytosol"/>
    <property type="evidence" value="ECO:0007669"/>
    <property type="project" value="TreeGrafter"/>
</dbReference>
<feature type="active site" description="Proton acceptor; specific for L-alanine" evidence="4">
    <location>
        <position position="292"/>
    </location>
</feature>
<evidence type="ECO:0000256" key="2">
    <source>
        <dbReference type="ARBA" id="ARBA00022898"/>
    </source>
</evidence>
<accession>A0A6S7EC94</accession>
<comment type="cofactor">
    <cofactor evidence="1 4 5">
        <name>pyridoxal 5'-phosphate</name>
        <dbReference type="ChEBI" id="CHEBI:597326"/>
    </cofactor>
</comment>
<dbReference type="InterPro" id="IPR011079">
    <property type="entry name" value="Ala_racemase_C"/>
</dbReference>
<keyword evidence="2 4" id="KW-0663">Pyridoxal phosphate</keyword>
<evidence type="ECO:0000259" key="6">
    <source>
        <dbReference type="SMART" id="SM01005"/>
    </source>
</evidence>
<feature type="modified residue" description="N6-(pyridoxal phosphate)lysine" evidence="4 5">
    <location>
        <position position="70"/>
    </location>
</feature>
<sequence>MHSPVRRSRADLAQMPPVNAPYRPEGLLARPLYARVDAGAVAHNLARLRATLPRVPASGAAAPRLWATVKADAYGHGLARVLPALRAADGLAVLHLDEARACRQLGWDGPVLVYGGLYSQADTLLLDTPGLHLVITHAAQLDWLAQSPAAERPSVWLRFAGDIHHTGFSADDYRAAFEQARNLAARGLVEEVGHLNHYARADEADGVDSADARFREVIRDLPGPVSTSNSAAMLGHAARAAATQWVRPGLALYGASPFAHRSAAQLDLRPAMSLHSQVVGIQRVPAGAGVGYSGAFLAPTAMAVGIVTCGYADGYPRHAPTGTPVVVAGIRTRLLGRVSMDMMAVDLGPVPHAAIGSPVTLWGADGLPVEEVAMAAGTIAAQLLTGLSARVPVALASAGAAR</sequence>
<dbReference type="EMBL" id="CADIKW010000012">
    <property type="protein sequence ID" value="CAB3906002.1"/>
    <property type="molecule type" value="Genomic_DNA"/>
</dbReference>
<comment type="function">
    <text evidence="4">Catalyzes the interconversion of L-alanine and D-alanine. May also act on other amino acids.</text>
</comment>
<organism evidence="7 8">
    <name type="scientific">Achromobacter dolens</name>
    <dbReference type="NCBI Taxonomy" id="1287738"/>
    <lineage>
        <taxon>Bacteria</taxon>
        <taxon>Pseudomonadati</taxon>
        <taxon>Pseudomonadota</taxon>
        <taxon>Betaproteobacteria</taxon>
        <taxon>Burkholderiales</taxon>
        <taxon>Alcaligenaceae</taxon>
        <taxon>Achromobacter</taxon>
    </lineage>
</organism>
<dbReference type="InterPro" id="IPR009006">
    <property type="entry name" value="Ala_racemase/Decarboxylase_C"/>
</dbReference>
<comment type="caution">
    <text evidence="4">Lacks conserved residue(s) required for the propagation of feature annotation.</text>
</comment>
<dbReference type="SMART" id="SM01005">
    <property type="entry name" value="Ala_racemase_C"/>
    <property type="match status" value="1"/>
</dbReference>
<dbReference type="SUPFAM" id="SSF50621">
    <property type="entry name" value="Alanine racemase C-terminal domain-like"/>
    <property type="match status" value="1"/>
</dbReference>
<dbReference type="GO" id="GO:0008784">
    <property type="term" value="F:alanine racemase activity"/>
    <property type="evidence" value="ECO:0007669"/>
    <property type="project" value="UniProtKB-UniRule"/>
</dbReference>
<comment type="pathway">
    <text evidence="4">Amino-acid biosynthesis; D-alanine biosynthesis; D-alanine from L-alanine: step 1/1.</text>
</comment>
<dbReference type="Pfam" id="PF01168">
    <property type="entry name" value="Ala_racemase_N"/>
    <property type="match status" value="1"/>
</dbReference>
<feature type="domain" description="Alanine racemase C-terminal" evidence="6">
    <location>
        <begin position="271"/>
        <end position="396"/>
    </location>
</feature>
<dbReference type="NCBIfam" id="TIGR00492">
    <property type="entry name" value="alr"/>
    <property type="match status" value="1"/>
</dbReference>
<dbReference type="EC" id="5.1.1.1" evidence="4"/>
<evidence type="ECO:0000256" key="5">
    <source>
        <dbReference type="PIRSR" id="PIRSR600821-50"/>
    </source>
</evidence>
<dbReference type="HAMAP" id="MF_01201">
    <property type="entry name" value="Ala_racemase"/>
    <property type="match status" value="1"/>
</dbReference>
<dbReference type="Proteomes" id="UP000494272">
    <property type="component" value="Unassembled WGS sequence"/>
</dbReference>
<evidence type="ECO:0000256" key="3">
    <source>
        <dbReference type="ARBA" id="ARBA00023235"/>
    </source>
</evidence>